<feature type="transmembrane region" description="Helical" evidence="2">
    <location>
        <begin position="99"/>
        <end position="122"/>
    </location>
</feature>
<keyword evidence="2" id="KW-0472">Membrane</keyword>
<keyword evidence="2" id="KW-1133">Transmembrane helix</keyword>
<reference evidence="3" key="1">
    <citation type="journal article" date="2013" name="Genetics">
        <title>The draft genome and transcriptome of Panagrellus redivivus are shaped by the harsh demands of a free-living lifestyle.</title>
        <authorList>
            <person name="Srinivasan J."/>
            <person name="Dillman A.R."/>
            <person name="Macchietto M.G."/>
            <person name="Heikkinen L."/>
            <person name="Lakso M."/>
            <person name="Fracchia K.M."/>
            <person name="Antoshechkin I."/>
            <person name="Mortazavi A."/>
            <person name="Wong G."/>
            <person name="Sternberg P.W."/>
        </authorList>
    </citation>
    <scope>NUCLEOTIDE SEQUENCE [LARGE SCALE GENOMIC DNA]</scope>
    <source>
        <strain evidence="3">MT8872</strain>
    </source>
</reference>
<name>A0A7E4V823_PANRE</name>
<evidence type="ECO:0000256" key="2">
    <source>
        <dbReference type="SAM" id="Phobius"/>
    </source>
</evidence>
<evidence type="ECO:0000313" key="4">
    <source>
        <dbReference type="WBParaSite" id="Pan_g17614.t1"/>
    </source>
</evidence>
<dbReference type="Proteomes" id="UP000492821">
    <property type="component" value="Unassembled WGS sequence"/>
</dbReference>
<accession>A0A7E4V823</accession>
<evidence type="ECO:0000313" key="3">
    <source>
        <dbReference type="Proteomes" id="UP000492821"/>
    </source>
</evidence>
<evidence type="ECO:0000256" key="1">
    <source>
        <dbReference type="SAM" id="MobiDB-lite"/>
    </source>
</evidence>
<protein>
    <submittedName>
        <fullName evidence="4">MARVEL domain-containing protein</fullName>
    </submittedName>
</protein>
<keyword evidence="3" id="KW-1185">Reference proteome</keyword>
<proteinExistence type="predicted"/>
<feature type="transmembrane region" description="Helical" evidence="2">
    <location>
        <begin position="202"/>
        <end position="225"/>
    </location>
</feature>
<sequence>MADDSLRYQSPRPIKTSTPANAKLPRAVLDSDLSSGGEDFVSPMSFQKNLGAGSTPFSQPKSAFYSISFSTPPASKQGDSNATAKDLEKLLEQQRKEMCLFGTAHVKAVAAIFTLFEIYLFGTVGEFSDVSRVNDNYLALGILSVLAVMFLALGGLYCNKAWMLIPSIVFHIVFVGFLALGFVVIIVGTICDLKAPWRSPALMMLNIGVTVLIYGYVTMALIWCYHILKKGPPTLPVLNVVNENFEGYASQTLQSIVDKEDDVVLFDSVKANPRKLAASPGPSGRRQVRFMDI</sequence>
<reference evidence="4" key="2">
    <citation type="submission" date="2020-10" db="UniProtKB">
        <authorList>
            <consortium name="WormBaseParasite"/>
        </authorList>
    </citation>
    <scope>IDENTIFICATION</scope>
</reference>
<dbReference type="WBParaSite" id="Pan_g17614.t1">
    <property type="protein sequence ID" value="Pan_g17614.t1"/>
    <property type="gene ID" value="Pan_g17614"/>
</dbReference>
<feature type="transmembrane region" description="Helical" evidence="2">
    <location>
        <begin position="137"/>
        <end position="156"/>
    </location>
</feature>
<feature type="region of interest" description="Disordered" evidence="1">
    <location>
        <begin position="1"/>
        <end position="26"/>
    </location>
</feature>
<organism evidence="3 4">
    <name type="scientific">Panagrellus redivivus</name>
    <name type="common">Microworm</name>
    <dbReference type="NCBI Taxonomy" id="6233"/>
    <lineage>
        <taxon>Eukaryota</taxon>
        <taxon>Metazoa</taxon>
        <taxon>Ecdysozoa</taxon>
        <taxon>Nematoda</taxon>
        <taxon>Chromadorea</taxon>
        <taxon>Rhabditida</taxon>
        <taxon>Tylenchina</taxon>
        <taxon>Panagrolaimomorpha</taxon>
        <taxon>Panagrolaimoidea</taxon>
        <taxon>Panagrolaimidae</taxon>
        <taxon>Panagrellus</taxon>
    </lineage>
</organism>
<feature type="transmembrane region" description="Helical" evidence="2">
    <location>
        <begin position="168"/>
        <end position="190"/>
    </location>
</feature>
<keyword evidence="2" id="KW-0812">Transmembrane</keyword>
<dbReference type="AlphaFoldDB" id="A0A7E4V823"/>